<gene>
    <name evidence="1" type="ORF">FHS83_000261</name>
</gene>
<dbReference type="GO" id="GO:0006508">
    <property type="term" value="P:proteolysis"/>
    <property type="evidence" value="ECO:0007669"/>
    <property type="project" value="UniProtKB-KW"/>
</dbReference>
<name>A0A846MUA8_9PROT</name>
<proteinExistence type="predicted"/>
<keyword evidence="1" id="KW-0378">Hydrolase</keyword>
<dbReference type="PROSITE" id="PS51257">
    <property type="entry name" value="PROKAR_LIPOPROTEIN"/>
    <property type="match status" value="1"/>
</dbReference>
<evidence type="ECO:0000313" key="2">
    <source>
        <dbReference type="Proteomes" id="UP000570514"/>
    </source>
</evidence>
<dbReference type="GO" id="GO:0008233">
    <property type="term" value="F:peptidase activity"/>
    <property type="evidence" value="ECO:0007669"/>
    <property type="project" value="UniProtKB-KW"/>
</dbReference>
<protein>
    <submittedName>
        <fullName evidence="1">S1-C subfamily serine protease</fullName>
    </submittedName>
</protein>
<keyword evidence="2" id="KW-1185">Reference proteome</keyword>
<dbReference type="Gene3D" id="2.40.10.10">
    <property type="entry name" value="Trypsin-like serine proteases"/>
    <property type="match status" value="2"/>
</dbReference>
<dbReference type="SUPFAM" id="SSF50494">
    <property type="entry name" value="Trypsin-like serine proteases"/>
    <property type="match status" value="1"/>
</dbReference>
<evidence type="ECO:0000313" key="1">
    <source>
        <dbReference type="EMBL" id="NIK86943.1"/>
    </source>
</evidence>
<comment type="caution">
    <text evidence="1">The sequence shown here is derived from an EMBL/GenBank/DDBJ whole genome shotgun (WGS) entry which is preliminary data.</text>
</comment>
<dbReference type="RefSeq" id="WP_167080091.1">
    <property type="nucleotide sequence ID" value="NZ_BAAADC010000001.1"/>
</dbReference>
<dbReference type="InterPro" id="IPR043504">
    <property type="entry name" value="Peptidase_S1_PA_chymotrypsin"/>
</dbReference>
<organism evidence="1 2">
    <name type="scientific">Rhizomicrobium palustre</name>
    <dbReference type="NCBI Taxonomy" id="189966"/>
    <lineage>
        <taxon>Bacteria</taxon>
        <taxon>Pseudomonadati</taxon>
        <taxon>Pseudomonadota</taxon>
        <taxon>Alphaproteobacteria</taxon>
        <taxon>Micropepsales</taxon>
        <taxon>Micropepsaceae</taxon>
        <taxon>Rhizomicrobium</taxon>
    </lineage>
</organism>
<dbReference type="Proteomes" id="UP000570514">
    <property type="component" value="Unassembled WGS sequence"/>
</dbReference>
<accession>A0A846MUA8</accession>
<dbReference type="InterPro" id="IPR009003">
    <property type="entry name" value="Peptidase_S1_PA"/>
</dbReference>
<dbReference type="EMBL" id="JAASRM010000001">
    <property type="protein sequence ID" value="NIK86943.1"/>
    <property type="molecule type" value="Genomic_DNA"/>
</dbReference>
<sequence length="211" mass="22276">MTKSRSKQGGAVLGLLLLLGLTGCVGKSGVPLEGALPPDVDYAYIPLKRPSTLLPENDAGAVVLGDGVAVTAAHAAHMLPVALLIGSAHEYDLAFFHTDRDKAALAQAEPRLGAKVVAYAHYGPVLYKAEGKITALNALVLPFCEGCVEQKAFVFEGNAGPGYSGGPVIEVDSGKLIGILFGYRDLDNGTRLLYAYPMDRVREELKKIQAK</sequence>
<keyword evidence="1" id="KW-0645">Protease</keyword>
<reference evidence="1 2" key="1">
    <citation type="submission" date="2020-03" db="EMBL/GenBank/DDBJ databases">
        <title>Genomic Encyclopedia of Type Strains, Phase IV (KMG-IV): sequencing the most valuable type-strain genomes for metagenomic binning, comparative biology and taxonomic classification.</title>
        <authorList>
            <person name="Goeker M."/>
        </authorList>
    </citation>
    <scope>NUCLEOTIDE SEQUENCE [LARGE SCALE GENOMIC DNA]</scope>
    <source>
        <strain evidence="1 2">DSM 19867</strain>
    </source>
</reference>
<dbReference type="AlphaFoldDB" id="A0A846MUA8"/>